<proteinExistence type="predicted"/>
<protein>
    <submittedName>
        <fullName evidence="1">Uncharacterized protein</fullName>
    </submittedName>
</protein>
<dbReference type="Proteomes" id="UP001328107">
    <property type="component" value="Unassembled WGS sequence"/>
</dbReference>
<reference evidence="2" key="1">
    <citation type="submission" date="2022-10" db="EMBL/GenBank/DDBJ databases">
        <title>Genome assembly of Pristionchus species.</title>
        <authorList>
            <person name="Yoshida K."/>
            <person name="Sommer R.J."/>
        </authorList>
    </citation>
    <scope>NUCLEOTIDE SEQUENCE [LARGE SCALE GENOMIC DNA]</scope>
    <source>
        <strain evidence="2">RS5460</strain>
    </source>
</reference>
<accession>A0AAN5DDL9</accession>
<evidence type="ECO:0000313" key="2">
    <source>
        <dbReference type="Proteomes" id="UP001328107"/>
    </source>
</evidence>
<name>A0AAN5DDL9_9BILA</name>
<organism evidence="1 2">
    <name type="scientific">Pristionchus mayeri</name>
    <dbReference type="NCBI Taxonomy" id="1317129"/>
    <lineage>
        <taxon>Eukaryota</taxon>
        <taxon>Metazoa</taxon>
        <taxon>Ecdysozoa</taxon>
        <taxon>Nematoda</taxon>
        <taxon>Chromadorea</taxon>
        <taxon>Rhabditida</taxon>
        <taxon>Rhabditina</taxon>
        <taxon>Diplogasteromorpha</taxon>
        <taxon>Diplogasteroidea</taxon>
        <taxon>Neodiplogasteridae</taxon>
        <taxon>Pristionchus</taxon>
    </lineage>
</organism>
<gene>
    <name evidence="1" type="ORF">PMAYCL1PPCAC_30457</name>
</gene>
<keyword evidence="2" id="KW-1185">Reference proteome</keyword>
<sequence length="90" mass="10072">GCSVHTFMGARGAPFEWWRGMPEKRLFGTEITDEGLSVARTALLSKYPHRELPFSPKMTPRYRTSSLFPLSITQSRSPRVSVNSSADSPL</sequence>
<feature type="non-terminal residue" evidence="1">
    <location>
        <position position="1"/>
    </location>
</feature>
<evidence type="ECO:0000313" key="1">
    <source>
        <dbReference type="EMBL" id="GMR60262.1"/>
    </source>
</evidence>
<dbReference type="AlphaFoldDB" id="A0AAN5DDL9"/>
<dbReference type="EMBL" id="BTRK01000006">
    <property type="protein sequence ID" value="GMR60262.1"/>
    <property type="molecule type" value="Genomic_DNA"/>
</dbReference>
<comment type="caution">
    <text evidence="1">The sequence shown here is derived from an EMBL/GenBank/DDBJ whole genome shotgun (WGS) entry which is preliminary data.</text>
</comment>